<protein>
    <submittedName>
        <fullName evidence="1">Uncharacterized protein</fullName>
    </submittedName>
</protein>
<name>A0A1V0SBG6_9VIRU</name>
<organism evidence="1">
    <name type="scientific">Catovirus CTV1</name>
    <dbReference type="NCBI Taxonomy" id="1977631"/>
    <lineage>
        <taxon>Viruses</taxon>
        <taxon>Varidnaviria</taxon>
        <taxon>Bamfordvirae</taxon>
        <taxon>Nucleocytoviricota</taxon>
        <taxon>Megaviricetes</taxon>
        <taxon>Imitervirales</taxon>
        <taxon>Mimiviridae</taxon>
        <taxon>Klosneuvirinae</taxon>
        <taxon>Catovirus</taxon>
    </lineage>
</organism>
<proteinExistence type="predicted"/>
<sequence>MNIEEIDWKKIILIPEKKKGYRFAYNMSRLKISTPEMYIPFGIEMYNNKEILNFTIYNKDNVTHNFIRYLETIEKVYEQFSGPEIGKSNLPFVNLPPDFIKDVQKKEFTKTLKPGTNGSMLRTHVKNVEISDKNNKLLLSKDIIKKKCKCEIELANVWIYGNKYGLVWHVNKIQILE</sequence>
<dbReference type="EMBL" id="KY684083">
    <property type="protein sequence ID" value="ARF09036.1"/>
    <property type="molecule type" value="Genomic_DNA"/>
</dbReference>
<accession>A0A1V0SBG6</accession>
<reference evidence="1" key="1">
    <citation type="journal article" date="2017" name="Science">
        <title>Giant viruses with an expanded complement of translation system components.</title>
        <authorList>
            <person name="Schulz F."/>
            <person name="Yutin N."/>
            <person name="Ivanova N.N."/>
            <person name="Ortega D.R."/>
            <person name="Lee T.K."/>
            <person name="Vierheilig J."/>
            <person name="Daims H."/>
            <person name="Horn M."/>
            <person name="Wagner M."/>
            <person name="Jensen G.J."/>
            <person name="Kyrpides N.C."/>
            <person name="Koonin E.V."/>
            <person name="Woyke T."/>
        </authorList>
    </citation>
    <scope>NUCLEOTIDE SEQUENCE</scope>
    <source>
        <strain evidence="1">CTV1</strain>
    </source>
</reference>
<evidence type="ECO:0000313" key="1">
    <source>
        <dbReference type="EMBL" id="ARF09036.1"/>
    </source>
</evidence>
<gene>
    <name evidence="1" type="ORF">Catovirus_1_1086</name>
</gene>